<proteinExistence type="inferred from homology"/>
<comment type="function">
    <text evidence="4">Required for maturation of urease via the functional incorporation of the urease nickel metallocenter.</text>
</comment>
<keyword evidence="4" id="KW-0963">Cytoplasm</keyword>
<dbReference type="Pfam" id="PF01774">
    <property type="entry name" value="UreD"/>
    <property type="match status" value="1"/>
</dbReference>
<comment type="subcellular location">
    <subcellularLocation>
        <location evidence="4">Cytoplasm</location>
    </subcellularLocation>
</comment>
<comment type="subunit">
    <text evidence="4">UreD, UreF and UreG form a complex that acts as a GTP-hydrolysis-dependent molecular chaperone, activating the urease apoprotein by helping to assemble the nickel containing metallocenter of UreC. The UreE protein probably delivers the nickel.</text>
</comment>
<dbReference type="HAMAP" id="MF_01384">
    <property type="entry name" value="UreD"/>
    <property type="match status" value="1"/>
</dbReference>
<evidence type="ECO:0000313" key="6">
    <source>
        <dbReference type="Proteomes" id="UP001056622"/>
    </source>
</evidence>
<dbReference type="RefSeq" id="WP_250257338.1">
    <property type="nucleotide sequence ID" value="NZ_CP097763.1"/>
</dbReference>
<dbReference type="EMBL" id="CP097763">
    <property type="protein sequence ID" value="URJ33173.1"/>
    <property type="molecule type" value="Genomic_DNA"/>
</dbReference>
<accession>A0ABY4SVE7</accession>
<keyword evidence="6" id="KW-1185">Reference proteome</keyword>
<comment type="similarity">
    <text evidence="1 4">Belongs to the UreD family.</text>
</comment>
<name>A0ABY4SVE7_9ENTR</name>
<reference evidence="5" key="1">
    <citation type="submission" date="2022-05" db="EMBL/GenBank/DDBJ databases">
        <title>Impact of host demography and evolutionary history on endosymbiont molecular evolution: a test in carpenter ants (Genus Camponotus) and their Blochmannia endosymbionts.</title>
        <authorList>
            <person name="Manthey J.D."/>
            <person name="Giron J.C."/>
            <person name="Hruska J.P."/>
        </authorList>
    </citation>
    <scope>NUCLEOTIDE SEQUENCE</scope>
    <source>
        <strain evidence="5">C-005</strain>
    </source>
</reference>
<evidence type="ECO:0000256" key="2">
    <source>
        <dbReference type="ARBA" id="ARBA00022988"/>
    </source>
</evidence>
<keyword evidence="3 4" id="KW-0143">Chaperone</keyword>
<evidence type="ECO:0000256" key="3">
    <source>
        <dbReference type="ARBA" id="ARBA00023186"/>
    </source>
</evidence>
<evidence type="ECO:0000256" key="4">
    <source>
        <dbReference type="HAMAP-Rule" id="MF_01384"/>
    </source>
</evidence>
<gene>
    <name evidence="4" type="primary">ureD</name>
    <name evidence="5" type="ORF">M9408_00985</name>
</gene>
<organism evidence="5 6">
    <name type="scientific">Candidatus Blochmannia vicinus</name>
    <name type="common">nom. nud.</name>
    <dbReference type="NCBI Taxonomy" id="251540"/>
    <lineage>
        <taxon>Bacteria</taxon>
        <taxon>Pseudomonadati</taxon>
        <taxon>Pseudomonadota</taxon>
        <taxon>Gammaproteobacteria</taxon>
        <taxon>Enterobacterales</taxon>
        <taxon>Enterobacteriaceae</taxon>
        <taxon>ant endosymbionts</taxon>
        <taxon>Candidatus Blochmanniella</taxon>
    </lineage>
</organism>
<sequence>MNNKLSQNFIDGWLGELELNFALRKGRSVLTKCKHTGPFYVKKSFYSKNDNTPHVYLLHPPGGLVGGDKLILDVKLESGSRALLTTPGSSKFYRSNGIRAVQKHIFTLDRNTALEWVPQSSIFFPKTKAKIDTTFILEQESKIISFEMSCFVNSSLGICVYPEEVDIFLNICLSNSVGLQERLQINESNCIVKLGGFKISALLFAIPSDEKILDIVRKLITSVKYFQVGGATLLDNILVVRLLGNDNQCLKKLLCNIWYTIRPFVIGRKMVLPRIWLT</sequence>
<keyword evidence="2 4" id="KW-0996">Nickel insertion</keyword>
<protein>
    <recommendedName>
        <fullName evidence="4">Urease accessory protein UreD</fullName>
    </recommendedName>
</protein>
<evidence type="ECO:0000256" key="1">
    <source>
        <dbReference type="ARBA" id="ARBA00007177"/>
    </source>
</evidence>
<dbReference type="PANTHER" id="PTHR33643">
    <property type="entry name" value="UREASE ACCESSORY PROTEIN D"/>
    <property type="match status" value="1"/>
</dbReference>
<dbReference type="Proteomes" id="UP001056622">
    <property type="component" value="Chromosome"/>
</dbReference>
<dbReference type="PANTHER" id="PTHR33643:SF1">
    <property type="entry name" value="UREASE ACCESSORY PROTEIN D"/>
    <property type="match status" value="1"/>
</dbReference>
<evidence type="ECO:0000313" key="5">
    <source>
        <dbReference type="EMBL" id="URJ33173.1"/>
    </source>
</evidence>
<dbReference type="InterPro" id="IPR002669">
    <property type="entry name" value="UreD"/>
</dbReference>